<keyword evidence="2" id="KW-0804">Transcription</keyword>
<gene>
    <name evidence="3" type="ORF">EB796_023930</name>
</gene>
<comment type="function">
    <text evidence="2">Component of the CCR4-NOT complex which is one of the major cellular mRNA deadenylases and is linked to various cellular processes including bulk mRNA degradation, miRNA-mediated repression, translational repression during translational initiation and general transcription regulation.</text>
</comment>
<comment type="subcellular location">
    <subcellularLocation>
        <location evidence="2">Cytoplasm</location>
    </subcellularLocation>
    <subcellularLocation>
        <location evidence="2">Nucleus</location>
    </subcellularLocation>
</comment>
<dbReference type="GO" id="GO:0017148">
    <property type="term" value="P:negative regulation of translation"/>
    <property type="evidence" value="ECO:0007669"/>
    <property type="project" value="TreeGrafter"/>
</dbReference>
<dbReference type="InterPro" id="IPR019734">
    <property type="entry name" value="TPR_rpt"/>
</dbReference>
<dbReference type="Proteomes" id="UP000593567">
    <property type="component" value="Unassembled WGS sequence"/>
</dbReference>
<dbReference type="PANTHER" id="PTHR12979">
    <property type="entry name" value="CCR4-NOT TRANSCRIPTION COMPLEX SUBUNIT 10"/>
    <property type="match status" value="1"/>
</dbReference>
<reference evidence="3" key="1">
    <citation type="submission" date="2020-06" db="EMBL/GenBank/DDBJ databases">
        <title>Draft genome of Bugula neritina, a colonial animal packing powerful symbionts and potential medicines.</title>
        <authorList>
            <person name="Rayko M."/>
        </authorList>
    </citation>
    <scope>NUCLEOTIDE SEQUENCE [LARGE SCALE GENOMIC DNA]</scope>
    <source>
        <strain evidence="3">Kwan_BN1</strain>
    </source>
</reference>
<dbReference type="GO" id="GO:0030014">
    <property type="term" value="C:CCR4-NOT complex"/>
    <property type="evidence" value="ECO:0007669"/>
    <property type="project" value="UniProtKB-UniRule"/>
</dbReference>
<dbReference type="SMART" id="SM00028">
    <property type="entry name" value="TPR"/>
    <property type="match status" value="5"/>
</dbReference>
<keyword evidence="2" id="KW-0805">Transcription regulation</keyword>
<dbReference type="GO" id="GO:0006402">
    <property type="term" value="P:mRNA catabolic process"/>
    <property type="evidence" value="ECO:0007669"/>
    <property type="project" value="TreeGrafter"/>
</dbReference>
<keyword evidence="2" id="KW-0810">Translation regulation</keyword>
<protein>
    <recommendedName>
        <fullName evidence="2">CCR4-NOT transcription complex subunit 10</fullName>
    </recommendedName>
</protein>
<dbReference type="SUPFAM" id="SSF48452">
    <property type="entry name" value="TPR-like"/>
    <property type="match status" value="2"/>
</dbReference>
<dbReference type="GO" id="GO:0005634">
    <property type="term" value="C:nucleus"/>
    <property type="evidence" value="ECO:0007669"/>
    <property type="project" value="UniProtKB-SubCell"/>
</dbReference>
<comment type="caution">
    <text evidence="3">The sequence shown here is derived from an EMBL/GenBank/DDBJ whole genome shotgun (WGS) entry which is preliminary data.</text>
</comment>
<dbReference type="EMBL" id="VXIV02003364">
    <property type="protein sequence ID" value="KAF6017729.1"/>
    <property type="molecule type" value="Genomic_DNA"/>
</dbReference>
<keyword evidence="4" id="KW-1185">Reference proteome</keyword>
<dbReference type="InterPro" id="IPR011990">
    <property type="entry name" value="TPR-like_helical_dom_sf"/>
</dbReference>
<evidence type="ECO:0000313" key="4">
    <source>
        <dbReference type="Proteomes" id="UP000593567"/>
    </source>
</evidence>
<organism evidence="3 4">
    <name type="scientific">Bugula neritina</name>
    <name type="common">Brown bryozoan</name>
    <name type="synonym">Sertularia neritina</name>
    <dbReference type="NCBI Taxonomy" id="10212"/>
    <lineage>
        <taxon>Eukaryota</taxon>
        <taxon>Metazoa</taxon>
        <taxon>Spiralia</taxon>
        <taxon>Lophotrochozoa</taxon>
        <taxon>Bryozoa</taxon>
        <taxon>Gymnolaemata</taxon>
        <taxon>Cheilostomatida</taxon>
        <taxon>Flustrina</taxon>
        <taxon>Buguloidea</taxon>
        <taxon>Bugulidae</taxon>
        <taxon>Bugula</taxon>
    </lineage>
</organism>
<dbReference type="InterPro" id="IPR039740">
    <property type="entry name" value="CNOT10"/>
</dbReference>
<evidence type="ECO:0000256" key="1">
    <source>
        <dbReference type="ARBA" id="ARBA00010080"/>
    </source>
</evidence>
<accession>A0A7J7IUY2</accession>
<dbReference type="AlphaFoldDB" id="A0A7J7IUY2"/>
<keyword evidence="2" id="KW-0963">Cytoplasm</keyword>
<sequence length="691" mass="77634">MADDTSTGAADDAVDNTPVVPAVTDQEKDVGNMARTEFEKRQWDGCLKFLDRLVSVRPTDPKVIHNKCVTEYYQSGLRSTDEFLINLAKVCELAQVNMADIDSLDDVDHCIVYYNQAVVNYHTRNFGKALTITEKLYTFLEPLDESLSKRVMCLLAELYLRTLQPEKAIAIINGLEKVIFAKKEGSEDANTDNSISEKQSELWKLKLSQYKVQSLLMSRSMKYCKRELKSVPSSTNDQCSIYVRANYEYLRGNFQKAMRILNTLPPPSNPKKLTDVSSVLYYNNLACIHMMLQKHSLGSFYFKKAITENEHLGKELKLDSLGHGISGKPLFVLPMSRHFELLYNTGIQLLHCGNSLSAFDCLVEAVKVYSSNPRLWLRLAECCIMHHKKNNDNDRTLEKRLRVIHDIIGSGLNRKIILGNGKGEIRPCAESAAMPAATLEFAALCLTNALQLLDNAESLATQKLKEELGENANSNISEKILVPAPPSLPMKAYEVSQLRCSILANSAYVSLLLDDYTMALQFSESLLAQDHLSAAHKYLAHMYMAEAQVYLDRVADAIRNLNVDGITDISVSSPDVKTDKIKSRWKEQSIMLGSLAHSFLQTINANLTSWIPGDVPQAMAFMQYNLAVCYATRGEFQRSGDTLNMCLQNIGTPLPVHFYFLRLYLDLVVGNRMIAQGIIKEHFGHVTPNRV</sequence>
<comment type="similarity">
    <text evidence="1 2">Belongs to the CNOT10 family.</text>
</comment>
<keyword evidence="2" id="KW-0539">Nucleus</keyword>
<keyword evidence="2" id="KW-0943">RNA-mediated gene silencing</keyword>
<dbReference type="OrthoDB" id="25157at2759"/>
<evidence type="ECO:0000256" key="2">
    <source>
        <dbReference type="RuleBase" id="RU367083"/>
    </source>
</evidence>
<evidence type="ECO:0000313" key="3">
    <source>
        <dbReference type="EMBL" id="KAF6017729.1"/>
    </source>
</evidence>
<proteinExistence type="inferred from homology"/>
<dbReference type="GO" id="GO:0005737">
    <property type="term" value="C:cytoplasm"/>
    <property type="evidence" value="ECO:0007669"/>
    <property type="project" value="UniProtKB-SubCell"/>
</dbReference>
<dbReference type="PANTHER" id="PTHR12979:SF5">
    <property type="entry name" value="CCR4-NOT TRANSCRIPTION COMPLEX SUBUNIT 10"/>
    <property type="match status" value="1"/>
</dbReference>
<name>A0A7J7IUY2_BUGNE</name>
<dbReference type="Gene3D" id="1.25.40.10">
    <property type="entry name" value="Tetratricopeptide repeat domain"/>
    <property type="match status" value="2"/>
</dbReference>
<dbReference type="GO" id="GO:0031047">
    <property type="term" value="P:regulatory ncRNA-mediated gene silencing"/>
    <property type="evidence" value="ECO:0007669"/>
    <property type="project" value="UniProtKB-UniRule"/>
</dbReference>